<accession>A0AAU7RUQ3</accession>
<dbReference type="RefSeq" id="WP_349958089.1">
    <property type="nucleotide sequence ID" value="NZ_CP157960.1"/>
</dbReference>
<gene>
    <name evidence="7" type="ORF">ABM479_05730</name>
</gene>
<dbReference type="AlphaFoldDB" id="A0AAU7RUQ3"/>
<evidence type="ECO:0000256" key="5">
    <source>
        <dbReference type="ARBA" id="ARBA00023049"/>
    </source>
</evidence>
<evidence type="ECO:0000256" key="2">
    <source>
        <dbReference type="ARBA" id="ARBA00022723"/>
    </source>
</evidence>
<reference evidence="7" key="1">
    <citation type="submission" date="2024-06" db="EMBL/GenBank/DDBJ databases">
        <authorList>
            <person name="Li T."/>
            <person name="Gao R."/>
        </authorList>
    </citation>
    <scope>NUCLEOTIDE SEQUENCE</scope>
    <source>
        <strain evidence="7">ZPR3</strain>
    </source>
</reference>
<dbReference type="EMBL" id="CP157960">
    <property type="protein sequence ID" value="XBT93960.1"/>
    <property type="molecule type" value="Genomic_DNA"/>
</dbReference>
<keyword evidence="3" id="KW-0378">Hydrolase</keyword>
<proteinExistence type="predicted"/>
<dbReference type="GO" id="GO:0008237">
    <property type="term" value="F:metallopeptidase activity"/>
    <property type="evidence" value="ECO:0007669"/>
    <property type="project" value="UniProtKB-KW"/>
</dbReference>
<feature type="domain" description="JAB" evidence="6">
    <location>
        <begin position="12"/>
        <end position="126"/>
    </location>
</feature>
<dbReference type="Gene3D" id="3.40.140.10">
    <property type="entry name" value="Cytidine Deaminase, domain 2"/>
    <property type="match status" value="1"/>
</dbReference>
<dbReference type="GO" id="GO:0006508">
    <property type="term" value="P:proteolysis"/>
    <property type="evidence" value="ECO:0007669"/>
    <property type="project" value="UniProtKB-KW"/>
</dbReference>
<evidence type="ECO:0000256" key="4">
    <source>
        <dbReference type="ARBA" id="ARBA00022833"/>
    </source>
</evidence>
<dbReference type="SUPFAM" id="SSF102712">
    <property type="entry name" value="JAB1/MPN domain"/>
    <property type="match status" value="1"/>
</dbReference>
<dbReference type="GO" id="GO:0046872">
    <property type="term" value="F:metal ion binding"/>
    <property type="evidence" value="ECO:0007669"/>
    <property type="project" value="UniProtKB-KW"/>
</dbReference>
<dbReference type="InterPro" id="IPR028090">
    <property type="entry name" value="JAB_dom_prok"/>
</dbReference>
<keyword evidence="2" id="KW-0479">Metal-binding</keyword>
<keyword evidence="5" id="KW-0482">Metalloprotease</keyword>
<dbReference type="Pfam" id="PF14464">
    <property type="entry name" value="Prok-JAB"/>
    <property type="match status" value="1"/>
</dbReference>
<sequence length="153" mass="17656">MLLKLSPSELATLTAALKRAGDKEIGGQLFGEQIEPSHFRVSTMTVQARPGTFSRFLVDILQAARDATRFFDRARHQYRRYNYIGEWHSHPSFEVRPSGIDVQSMRDLVRDPDFKGSFAVLMIVRLRDEKFEAGAWLFDPHGFEHNVRLEMDT</sequence>
<evidence type="ECO:0000313" key="7">
    <source>
        <dbReference type="EMBL" id="XBT93960.1"/>
    </source>
</evidence>
<evidence type="ECO:0000256" key="3">
    <source>
        <dbReference type="ARBA" id="ARBA00022801"/>
    </source>
</evidence>
<protein>
    <submittedName>
        <fullName evidence="7">Mov34/MPN/PAD-1 family protein</fullName>
    </submittedName>
</protein>
<keyword evidence="4" id="KW-0862">Zinc</keyword>
<name>A0AAU7RUQ3_9HYPH</name>
<organism evidence="7">
    <name type="scientific">Rhizobium sp. ZPR3</name>
    <dbReference type="NCBI Taxonomy" id="3158967"/>
    <lineage>
        <taxon>Bacteria</taxon>
        <taxon>Pseudomonadati</taxon>
        <taxon>Pseudomonadota</taxon>
        <taxon>Alphaproteobacteria</taxon>
        <taxon>Hyphomicrobiales</taxon>
        <taxon>Rhizobiaceae</taxon>
        <taxon>Rhizobium/Agrobacterium group</taxon>
        <taxon>Rhizobium</taxon>
    </lineage>
</organism>
<evidence type="ECO:0000256" key="1">
    <source>
        <dbReference type="ARBA" id="ARBA00022670"/>
    </source>
</evidence>
<keyword evidence="1" id="KW-0645">Protease</keyword>
<evidence type="ECO:0000259" key="6">
    <source>
        <dbReference type="Pfam" id="PF14464"/>
    </source>
</evidence>